<dbReference type="EC" id="3.5.1.28" evidence="7"/>
<reference evidence="7" key="1">
    <citation type="submission" date="2009-10" db="EMBL/GenBank/DDBJ databases">
        <title>Diversity of trophic interactions inside an arsenic-rich microbial ecosystem.</title>
        <authorList>
            <person name="Bertin P.N."/>
            <person name="Heinrich-Salmeron A."/>
            <person name="Pelletier E."/>
            <person name="Goulhen-Chollet F."/>
            <person name="Arsene-Ploetze F."/>
            <person name="Gallien S."/>
            <person name="Calteau A."/>
            <person name="Vallenet D."/>
            <person name="Casiot C."/>
            <person name="Chane-Woon-Ming B."/>
            <person name="Giloteaux L."/>
            <person name="Barakat M."/>
            <person name="Bonnefoy V."/>
            <person name="Bruneel O."/>
            <person name="Chandler M."/>
            <person name="Cleiss J."/>
            <person name="Duran R."/>
            <person name="Elbaz-Poulichet F."/>
            <person name="Fonknechten N."/>
            <person name="Lauga B."/>
            <person name="Mornico D."/>
            <person name="Ortet P."/>
            <person name="Schaeffer C."/>
            <person name="Siguier P."/>
            <person name="Alexander Thil Smith A."/>
            <person name="Van Dorsselaer A."/>
            <person name="Weissenbach J."/>
            <person name="Medigue C."/>
            <person name="Le Paslier D."/>
        </authorList>
    </citation>
    <scope>NUCLEOTIDE SEQUENCE</scope>
</reference>
<dbReference type="SUPFAM" id="SSF53187">
    <property type="entry name" value="Zn-dependent exopeptidases"/>
    <property type="match status" value="1"/>
</dbReference>
<sequence>MRKQINNMLKLLNIILAVLLSWQSYTAMADNSLNAIRYWPSIDYSRITFESPQPIDYSMFSLDHPKRLVIDLKGVQANSALQNLCDKINAGGDPWISKLRFATNRPKVLRLVMELRDDVKPTSFSLQPVGDYAYRLVMDIYPGNATTSTAFHNNVTAEANPIPVSDTNSSHQIENIVPIQANPHGADNVSTTDEPTLAKLLKTPPEDLNRRHQHILITHPITIVIDPGHGGEDPGAHGQGGTLEKNVTLAIARRVAAKLNAINNVHALLTRNDDVFIPLAERVNKARRWDADLFVSIHADAYITPDAHGSSVFTLSEHGASSAAARWLAKSENEADLVGGVNVGVKDRDLAKTLLDLSQTATNNDSRHLAHNVLDQLSEICQLHHDGVEQAGFAVLKAPDIPSILVETAFISNPEEEKRLTDVNYQDHLASAIVSGIQHYFASNPATARAKLAKQP</sequence>
<dbReference type="GO" id="GO:0071555">
    <property type="term" value="P:cell wall organization"/>
    <property type="evidence" value="ECO:0007669"/>
    <property type="project" value="UniProtKB-KW"/>
</dbReference>
<proteinExistence type="predicted"/>
<dbReference type="Gene3D" id="3.40.630.40">
    <property type="entry name" value="Zn-dependent exopeptidases"/>
    <property type="match status" value="1"/>
</dbReference>
<keyword evidence="4 7" id="KW-0378">Hydrolase</keyword>
<dbReference type="Pfam" id="PF11741">
    <property type="entry name" value="AMIN"/>
    <property type="match status" value="1"/>
</dbReference>
<feature type="domain" description="MurNAc-LAA" evidence="6">
    <location>
        <begin position="283"/>
        <end position="438"/>
    </location>
</feature>
<dbReference type="SMART" id="SM00646">
    <property type="entry name" value="Ami_3"/>
    <property type="match status" value="1"/>
</dbReference>
<dbReference type="Pfam" id="PF01520">
    <property type="entry name" value="Amidase_3"/>
    <property type="match status" value="1"/>
</dbReference>
<evidence type="ECO:0000256" key="4">
    <source>
        <dbReference type="ARBA" id="ARBA00022801"/>
    </source>
</evidence>
<name>E6QSM4_9ZZZZ</name>
<dbReference type="PANTHER" id="PTHR30404:SF0">
    <property type="entry name" value="N-ACETYLMURAMOYL-L-ALANINE AMIDASE AMIC"/>
    <property type="match status" value="1"/>
</dbReference>
<keyword evidence="2" id="KW-0732">Signal</keyword>
<dbReference type="AlphaFoldDB" id="E6QSM4"/>
<dbReference type="FunFam" id="3.40.630.40:FF:000001">
    <property type="entry name" value="N-acetylmuramoyl-L-alanine amidase"/>
    <property type="match status" value="1"/>
</dbReference>
<dbReference type="InterPro" id="IPR050695">
    <property type="entry name" value="N-acetylmuramoyl_amidase_3"/>
</dbReference>
<evidence type="ECO:0000259" key="6">
    <source>
        <dbReference type="SMART" id="SM00646"/>
    </source>
</evidence>
<evidence type="ECO:0000256" key="5">
    <source>
        <dbReference type="ARBA" id="ARBA00023316"/>
    </source>
</evidence>
<dbReference type="CDD" id="cd02696">
    <property type="entry name" value="MurNAc-LAA"/>
    <property type="match status" value="1"/>
</dbReference>
<protein>
    <submittedName>
        <fullName evidence="7">N-acetylmuramoyl-L-alanine amidase</fullName>
        <ecNumber evidence="7">3.5.1.28</ecNumber>
    </submittedName>
</protein>
<dbReference type="InterPro" id="IPR002508">
    <property type="entry name" value="MurNAc-LAA_cat"/>
</dbReference>
<dbReference type="Gene3D" id="2.60.40.3500">
    <property type="match status" value="1"/>
</dbReference>
<dbReference type="GO" id="GO:0030288">
    <property type="term" value="C:outer membrane-bounded periplasmic space"/>
    <property type="evidence" value="ECO:0007669"/>
    <property type="project" value="TreeGrafter"/>
</dbReference>
<dbReference type="EMBL" id="CABR01000076">
    <property type="protein sequence ID" value="CBI10246.1"/>
    <property type="molecule type" value="Genomic_DNA"/>
</dbReference>
<evidence type="ECO:0000313" key="7">
    <source>
        <dbReference type="EMBL" id="CBI10246.1"/>
    </source>
</evidence>
<evidence type="ECO:0000256" key="1">
    <source>
        <dbReference type="ARBA" id="ARBA00004418"/>
    </source>
</evidence>
<comment type="caution">
    <text evidence="7">The sequence shown here is derived from an EMBL/GenBank/DDBJ whole genome shotgun (WGS) entry which is preliminary data.</text>
</comment>
<accession>E6QSM4</accession>
<dbReference type="GO" id="GO:0008745">
    <property type="term" value="F:N-acetylmuramoyl-L-alanine amidase activity"/>
    <property type="evidence" value="ECO:0007669"/>
    <property type="project" value="UniProtKB-EC"/>
</dbReference>
<evidence type="ECO:0000256" key="2">
    <source>
        <dbReference type="ARBA" id="ARBA00022729"/>
    </source>
</evidence>
<comment type="subcellular location">
    <subcellularLocation>
        <location evidence="1">Periplasm</location>
    </subcellularLocation>
</comment>
<keyword evidence="3" id="KW-0574">Periplasm</keyword>
<dbReference type="InterPro" id="IPR021731">
    <property type="entry name" value="AMIN_dom"/>
</dbReference>
<dbReference type="GO" id="GO:0009253">
    <property type="term" value="P:peptidoglycan catabolic process"/>
    <property type="evidence" value="ECO:0007669"/>
    <property type="project" value="InterPro"/>
</dbReference>
<gene>
    <name evidence="7" type="primary">amiC</name>
    <name evidence="7" type="ORF">CARN7_1013</name>
</gene>
<organism evidence="7">
    <name type="scientific">mine drainage metagenome</name>
    <dbReference type="NCBI Taxonomy" id="410659"/>
    <lineage>
        <taxon>unclassified sequences</taxon>
        <taxon>metagenomes</taxon>
        <taxon>ecological metagenomes</taxon>
    </lineage>
</organism>
<dbReference type="PANTHER" id="PTHR30404">
    <property type="entry name" value="N-ACETYLMURAMOYL-L-ALANINE AMIDASE"/>
    <property type="match status" value="1"/>
</dbReference>
<keyword evidence="5" id="KW-0961">Cell wall biogenesis/degradation</keyword>
<evidence type="ECO:0000256" key="3">
    <source>
        <dbReference type="ARBA" id="ARBA00022764"/>
    </source>
</evidence>